<comment type="caution">
    <text evidence="3">The sequence shown here is derived from an EMBL/GenBank/DDBJ whole genome shotgun (WGS) entry which is preliminary data.</text>
</comment>
<dbReference type="PANTHER" id="PTHR43767">
    <property type="entry name" value="LONG-CHAIN-FATTY-ACID--COA LIGASE"/>
    <property type="match status" value="1"/>
</dbReference>
<dbReference type="PROSITE" id="PS00455">
    <property type="entry name" value="AMP_BINDING"/>
    <property type="match status" value="1"/>
</dbReference>
<dbReference type="InterPro" id="IPR000873">
    <property type="entry name" value="AMP-dep_synth/lig_dom"/>
</dbReference>
<keyword evidence="4" id="KW-1185">Reference proteome</keyword>
<evidence type="ECO:0000313" key="3">
    <source>
        <dbReference type="EMBL" id="MFD1191171.1"/>
    </source>
</evidence>
<dbReference type="RefSeq" id="WP_377353659.1">
    <property type="nucleotide sequence ID" value="NZ_JBHTLQ010000022.1"/>
</dbReference>
<dbReference type="InterPro" id="IPR020845">
    <property type="entry name" value="AMP-binding_CS"/>
</dbReference>
<dbReference type="Pfam" id="PF23562">
    <property type="entry name" value="AMP-binding_C_3"/>
    <property type="match status" value="1"/>
</dbReference>
<gene>
    <name evidence="3" type="ORF">ACFQ27_11325</name>
</gene>
<dbReference type="InterPro" id="IPR045851">
    <property type="entry name" value="AMP-bd_C_sf"/>
</dbReference>
<dbReference type="Pfam" id="PF00501">
    <property type="entry name" value="AMP-binding"/>
    <property type="match status" value="1"/>
</dbReference>
<sequence length="481" mass="50428">MSRVLDAVERYARIRPNTVAISGAETDLTWSALAQEVEAAAARLAKLGADMPAGAPVAIALDNGPAWVVLDLALVRLGWPSLPIPGFFTPAQRDHALADAGSGLLITAEGPGLDLAIGQTLLKAQQLDVSPVRLPEGTAKITYTSGSTGQPKGVCLSLAQMEAVAQSLVEVLGEDYAGRHLPLLPLSILLENVAGLYPILLAGGCYRVLPPAVLGLAEPFRPDLPRLIAAIATEGATSLILVPELLRAIMMVMAFTGARFPALNLVAVGGAKVSPQLLAQADQLGLPVYEGYGLSECASVVALNTPQGRKAGAVGRPLPHLQVELDPDGEIIVGPSPFLGYAGRTAHQGPVRTGDIGSFDADGFLRIEGRRGNTIINAFGRNIAPEWVESELTAQPEIRQAIVYGEAQAELSALIVPLSPDMPEAAVAQAVERANQNLPEYAQVRRWRTRAPLDPAAGELTGNGRPRRAAILAATLVEPAE</sequence>
<reference evidence="4" key="1">
    <citation type="journal article" date="2019" name="Int. J. Syst. Evol. Microbiol.">
        <title>The Global Catalogue of Microorganisms (GCM) 10K type strain sequencing project: providing services to taxonomists for standard genome sequencing and annotation.</title>
        <authorList>
            <consortium name="The Broad Institute Genomics Platform"/>
            <consortium name="The Broad Institute Genome Sequencing Center for Infectious Disease"/>
            <person name="Wu L."/>
            <person name="Ma J."/>
        </authorList>
    </citation>
    <scope>NUCLEOTIDE SEQUENCE [LARGE SCALE GENOMIC DNA]</scope>
    <source>
        <strain evidence="4">CCUG 55074</strain>
    </source>
</reference>
<dbReference type="Proteomes" id="UP001597216">
    <property type="component" value="Unassembled WGS sequence"/>
</dbReference>
<name>A0ABW3T4C2_9CAUL</name>
<dbReference type="Gene3D" id="3.40.50.12780">
    <property type="entry name" value="N-terminal domain of ligase-like"/>
    <property type="match status" value="1"/>
</dbReference>
<organism evidence="3 4">
    <name type="scientific">Phenylobacterium conjunctum</name>
    <dbReference type="NCBI Taxonomy" id="1298959"/>
    <lineage>
        <taxon>Bacteria</taxon>
        <taxon>Pseudomonadati</taxon>
        <taxon>Pseudomonadota</taxon>
        <taxon>Alphaproteobacteria</taxon>
        <taxon>Caulobacterales</taxon>
        <taxon>Caulobacteraceae</taxon>
        <taxon>Phenylobacterium</taxon>
    </lineage>
</organism>
<evidence type="ECO:0000259" key="2">
    <source>
        <dbReference type="Pfam" id="PF00501"/>
    </source>
</evidence>
<keyword evidence="1" id="KW-0436">Ligase</keyword>
<dbReference type="InterPro" id="IPR042099">
    <property type="entry name" value="ANL_N_sf"/>
</dbReference>
<evidence type="ECO:0000256" key="1">
    <source>
        <dbReference type="ARBA" id="ARBA00022598"/>
    </source>
</evidence>
<dbReference type="InterPro" id="IPR050237">
    <property type="entry name" value="ATP-dep_AMP-bd_enzyme"/>
</dbReference>
<dbReference type="Gene3D" id="3.30.300.30">
    <property type="match status" value="1"/>
</dbReference>
<dbReference type="EMBL" id="JBHTLQ010000022">
    <property type="protein sequence ID" value="MFD1191171.1"/>
    <property type="molecule type" value="Genomic_DNA"/>
</dbReference>
<dbReference type="PANTHER" id="PTHR43767:SF8">
    <property type="entry name" value="LONG-CHAIN-FATTY-ACID--COA LIGASE"/>
    <property type="match status" value="1"/>
</dbReference>
<accession>A0ABW3T4C2</accession>
<protein>
    <submittedName>
        <fullName evidence="3">AMP-binding protein</fullName>
    </submittedName>
</protein>
<evidence type="ECO:0000313" key="4">
    <source>
        <dbReference type="Proteomes" id="UP001597216"/>
    </source>
</evidence>
<feature type="domain" description="AMP-dependent synthetase/ligase" evidence="2">
    <location>
        <begin position="9"/>
        <end position="330"/>
    </location>
</feature>
<dbReference type="SUPFAM" id="SSF56801">
    <property type="entry name" value="Acetyl-CoA synthetase-like"/>
    <property type="match status" value="1"/>
</dbReference>
<proteinExistence type="predicted"/>